<comment type="similarity">
    <text evidence="2">Belongs to the terpene synthase family.</text>
</comment>
<dbReference type="EC" id="4.2.3.-" evidence="2"/>
<dbReference type="SUPFAM" id="SSF48576">
    <property type="entry name" value="Terpenoid synthases"/>
    <property type="match status" value="1"/>
</dbReference>
<dbReference type="Gene3D" id="1.10.600.10">
    <property type="entry name" value="Farnesyl Diphosphate Synthase"/>
    <property type="match status" value="1"/>
</dbReference>
<comment type="caution">
    <text evidence="3">The sequence shown here is derived from an EMBL/GenBank/DDBJ whole genome shotgun (WGS) entry which is preliminary data.</text>
</comment>
<dbReference type="PANTHER" id="PTHR35201">
    <property type="entry name" value="TERPENE SYNTHASE"/>
    <property type="match status" value="1"/>
</dbReference>
<proteinExistence type="inferred from homology"/>
<dbReference type="SFLD" id="SFLDS00005">
    <property type="entry name" value="Isoprenoid_Synthase_Type_I"/>
    <property type="match status" value="1"/>
</dbReference>
<dbReference type="InterPro" id="IPR034686">
    <property type="entry name" value="Terpene_cyclase-like_2"/>
</dbReference>
<keyword evidence="2" id="KW-0479">Metal-binding</keyword>
<reference evidence="3 4" key="1">
    <citation type="submission" date="2021-02" db="EMBL/GenBank/DDBJ databases">
        <title>Streptomyces spirodelae sp. nov., isolated from duckweed.</title>
        <authorList>
            <person name="Saimee Y."/>
            <person name="Duangmal K."/>
        </authorList>
    </citation>
    <scope>NUCLEOTIDE SEQUENCE [LARGE SCALE GENOMIC DNA]</scope>
    <source>
        <strain evidence="3 4">DW4-2</strain>
    </source>
</reference>
<comment type="cofactor">
    <cofactor evidence="2">
        <name>Mg(2+)</name>
        <dbReference type="ChEBI" id="CHEBI:18420"/>
    </cofactor>
</comment>
<accession>A0ABS3WPF7</accession>
<dbReference type="Proteomes" id="UP001518976">
    <property type="component" value="Unassembled WGS sequence"/>
</dbReference>
<keyword evidence="1 2" id="KW-0456">Lyase</keyword>
<evidence type="ECO:0000256" key="1">
    <source>
        <dbReference type="ARBA" id="ARBA00023239"/>
    </source>
</evidence>
<evidence type="ECO:0000313" key="3">
    <source>
        <dbReference type="EMBL" id="MBO8185007.1"/>
    </source>
</evidence>
<keyword evidence="2" id="KW-0460">Magnesium</keyword>
<dbReference type="InterPro" id="IPR048143">
    <property type="entry name" value="Selin_dien_syn"/>
</dbReference>
<dbReference type="RefSeq" id="WP_209263829.1">
    <property type="nucleotide sequence ID" value="NZ_JAFFZN010000004.1"/>
</dbReference>
<sequence length="391" mass="43597">MEHGVLIPPVYSPISPAIHPRHQLINQQTADWARNFRIGSPELREKLIGHDIGTFAARILPGGDEEVISLLADFVLWLFGVDDGHCEEGELGTDPKQLVPELSRLLRIAQNPEVSMLTEDSLAAGLRDLRRRMDQRATPGQVARWVDALREYFLSVVWEASHRNEGTVPGLNDYTLMRLYDGATSVVMPLLEMGYGYELQPHERDSTPVRAAAEMAYFVITWDNDLFSHHKESRGQQYYLNVLRVLEHHHGLAPEDALDTAVAQRDRVMCLFLRMCAGLNASGSPQLRQYLESLGSFIRAAQDWGISSHRYTTPEDPADLPTTFRDTPTDDSTEPLGIPAVAWWWDAVPDEPAPVLAQSAQPAEVGTGTGLPRLPVTDRLAAVGNRSRTRA</sequence>
<organism evidence="3 4">
    <name type="scientific">Streptomyces spirodelae</name>
    <dbReference type="NCBI Taxonomy" id="2812904"/>
    <lineage>
        <taxon>Bacteria</taxon>
        <taxon>Bacillati</taxon>
        <taxon>Actinomycetota</taxon>
        <taxon>Actinomycetes</taxon>
        <taxon>Kitasatosporales</taxon>
        <taxon>Streptomycetaceae</taxon>
        <taxon>Streptomyces</taxon>
    </lineage>
</organism>
<dbReference type="NCBIfam" id="NF041565">
    <property type="entry name" value="selin_dien_syn"/>
    <property type="match status" value="1"/>
</dbReference>
<protein>
    <recommendedName>
        <fullName evidence="2">Terpene synthase</fullName>
        <ecNumber evidence="2">4.2.3.-</ecNumber>
    </recommendedName>
</protein>
<evidence type="ECO:0000313" key="4">
    <source>
        <dbReference type="Proteomes" id="UP001518976"/>
    </source>
</evidence>
<dbReference type="SFLD" id="SFLDG01020">
    <property type="entry name" value="Terpene_Cyclase_Like_2"/>
    <property type="match status" value="1"/>
</dbReference>
<dbReference type="EMBL" id="JAFFZN010000004">
    <property type="protein sequence ID" value="MBO8185007.1"/>
    <property type="molecule type" value="Genomic_DNA"/>
</dbReference>
<dbReference type="InterPro" id="IPR008949">
    <property type="entry name" value="Isoprenoid_synthase_dom_sf"/>
</dbReference>
<evidence type="ECO:0000256" key="2">
    <source>
        <dbReference type="RuleBase" id="RU366034"/>
    </source>
</evidence>
<gene>
    <name evidence="3" type="ORF">JW592_05925</name>
</gene>
<keyword evidence="4" id="KW-1185">Reference proteome</keyword>
<dbReference type="PANTHER" id="PTHR35201:SF4">
    <property type="entry name" value="BETA-PINACENE SYNTHASE-RELATED"/>
    <property type="match status" value="1"/>
</dbReference>
<name>A0ABS3WPF7_9ACTN</name>
<dbReference type="Pfam" id="PF19086">
    <property type="entry name" value="Terpene_syn_C_2"/>
    <property type="match status" value="1"/>
</dbReference>